<comment type="caution">
    <text evidence="3">The sequence shown here is derived from an EMBL/GenBank/DDBJ whole genome shotgun (WGS) entry which is preliminary data.</text>
</comment>
<dbReference type="RefSeq" id="WP_341697451.1">
    <property type="nucleotide sequence ID" value="NZ_JBBYHR010000007.1"/>
</dbReference>
<keyword evidence="2" id="KW-0732">Signal</keyword>
<keyword evidence="1" id="KW-0472">Membrane</keyword>
<organism evidence="3 4">
    <name type="scientific">Flavobacterium arundinis</name>
    <dbReference type="NCBI Taxonomy" id="3139143"/>
    <lineage>
        <taxon>Bacteria</taxon>
        <taxon>Pseudomonadati</taxon>
        <taxon>Bacteroidota</taxon>
        <taxon>Flavobacteriia</taxon>
        <taxon>Flavobacteriales</taxon>
        <taxon>Flavobacteriaceae</taxon>
        <taxon>Flavobacterium</taxon>
    </lineage>
</organism>
<accession>A0ABU9HY86</accession>
<evidence type="ECO:0000313" key="4">
    <source>
        <dbReference type="Proteomes" id="UP001464555"/>
    </source>
</evidence>
<dbReference type="EMBL" id="JBBYHR010000007">
    <property type="protein sequence ID" value="MEL1245135.1"/>
    <property type="molecule type" value="Genomic_DNA"/>
</dbReference>
<evidence type="ECO:0000256" key="2">
    <source>
        <dbReference type="SAM" id="SignalP"/>
    </source>
</evidence>
<proteinExistence type="predicted"/>
<keyword evidence="1" id="KW-1133">Transmembrane helix</keyword>
<sequence>MKRYSLLLLLFFCIHGLYAQVEFKAIPDRTTIGINEVLKLEFSMNDDGDNFNPPSFKGFNVSGPTQYIPGAYKKQTYRKIYTYYLTPTARGKFTIGQASIEIDGRIYKTIPFQVTVTAAVQNGTTTGNPNVNNAKQLQKALGGVELVAEVSNPNPYVNEPVNVVYKLYVRVGTGVRSWNTADNPQYPDFWSQTESVPKDKQQVLQGMHKGEMYNYVVVRKAVLYPQKSGKLELEPMATSIVLEIPTGRQDIFGNDAYTVENKMVSTGKAVINAKPLPENGRPANFSGAVGSFVFKATSSRATLANGESLKLDISVTGKGNLKLFKLPKPSAPPELEIFDPEHKENIAIPLSGMEGSMSDSYTVVPHKKGKFPVKGLSFSWFDPKLQSYRTMAFDDIMVDVLNVPTASASDGETASNGSKGAPEAREPFRFIASETTLQPIGASGFLGSVLFWVLLVLPFLLMPVVVLARRKKEAYDNDVTGTKVRETNKLAKKYLAEAKNHLGDKEPFYMHLEKALHNVLKAKLNIETSDMSRQNVRELMLSRNVNSDTVNDFMKIMDSCEFARYAPSSGSAMQQDYDNAVAVVTALEKQI</sequence>
<dbReference type="PANTHER" id="PTHR40940:SF2">
    <property type="entry name" value="BATD"/>
    <property type="match status" value="1"/>
</dbReference>
<reference evidence="3 4" key="1">
    <citation type="submission" date="2024-04" db="EMBL/GenBank/DDBJ databases">
        <title>Flavobacterium sp. DGU11 16S ribosomal RNA gene Genome sequencing and assembly.</title>
        <authorList>
            <person name="Park S."/>
        </authorList>
    </citation>
    <scope>NUCLEOTIDE SEQUENCE [LARGE SCALE GENOMIC DNA]</scope>
    <source>
        <strain evidence="3 4">DGU11</strain>
    </source>
</reference>
<keyword evidence="4" id="KW-1185">Reference proteome</keyword>
<keyword evidence="1" id="KW-0812">Transmembrane</keyword>
<evidence type="ECO:0000313" key="3">
    <source>
        <dbReference type="EMBL" id="MEL1245135.1"/>
    </source>
</evidence>
<dbReference type="PANTHER" id="PTHR40940">
    <property type="entry name" value="PROTEIN BATD-RELATED"/>
    <property type="match status" value="1"/>
</dbReference>
<evidence type="ECO:0000256" key="1">
    <source>
        <dbReference type="SAM" id="Phobius"/>
    </source>
</evidence>
<protein>
    <submittedName>
        <fullName evidence="3">BatD family protein</fullName>
    </submittedName>
</protein>
<name>A0ABU9HY86_9FLAO</name>
<dbReference type="Proteomes" id="UP001464555">
    <property type="component" value="Unassembled WGS sequence"/>
</dbReference>
<dbReference type="InterPro" id="IPR025738">
    <property type="entry name" value="BatD"/>
</dbReference>
<feature type="transmembrane region" description="Helical" evidence="1">
    <location>
        <begin position="445"/>
        <end position="468"/>
    </location>
</feature>
<feature type="signal peptide" evidence="2">
    <location>
        <begin position="1"/>
        <end position="19"/>
    </location>
</feature>
<gene>
    <name evidence="3" type="ORF">AAEO56_12735</name>
</gene>
<feature type="chain" id="PRO_5047063996" evidence="2">
    <location>
        <begin position="20"/>
        <end position="591"/>
    </location>
</feature>
<dbReference type="Pfam" id="PF13584">
    <property type="entry name" value="BatD"/>
    <property type="match status" value="2"/>
</dbReference>